<dbReference type="Proteomes" id="UP001500063">
    <property type="component" value="Unassembled WGS sequence"/>
</dbReference>
<name>A0ABN0WAD8_9ACTN</name>
<dbReference type="SUPFAM" id="SSF52266">
    <property type="entry name" value="SGNH hydrolase"/>
    <property type="match status" value="1"/>
</dbReference>
<dbReference type="InterPro" id="IPR013830">
    <property type="entry name" value="SGNH_hydro"/>
</dbReference>
<feature type="domain" description="SGNH hydrolase-type esterase" evidence="1">
    <location>
        <begin position="121"/>
        <end position="336"/>
    </location>
</feature>
<dbReference type="InterPro" id="IPR037460">
    <property type="entry name" value="SEST-like"/>
</dbReference>
<sequence>MRSHPHRNSVGKVTASHRHPLLICLTLAIIIGTGQATAHPSGGPHKKCVPSARDGCTHPSAIVSMGDSYLSGEAGRWAGNADTGAGGTAWGTDRAAVRCASEDSCDHYPEQIYGSTSYVRGGNRCDRSYRAPITATDYPGVPAERRFNIACSGATTYEFTHEYADKHERPQIDQLKDLAREYRVKMVVVSIGGNDLKFKDIVESCARRYLVGFVDYCKDAWGGMGDELDAVEVKVGQALKDVRKGLEDLGYEEADYRLVVQSYPAPIPPGSEYRYPEKYVRYTSGGCPFYDTDSDWARDTVVAGMGSRLRRAASDAGATFLDVRDAFAGHELCSKDARQATSANSSKNRLSSQDAEWARWIPYLYFSGLPWTSQGDQQESIHPNYFGQLALGTCLTRLSEQLQVSDRTRFRCLNDGHDGADGMNVTTTL</sequence>
<proteinExistence type="predicted"/>
<dbReference type="PANTHER" id="PTHR37981:SF1">
    <property type="entry name" value="SGNH HYDROLASE-TYPE ESTERASE DOMAIN-CONTAINING PROTEIN"/>
    <property type="match status" value="1"/>
</dbReference>
<evidence type="ECO:0000313" key="2">
    <source>
        <dbReference type="EMBL" id="GAA0330657.1"/>
    </source>
</evidence>
<keyword evidence="3" id="KW-1185">Reference proteome</keyword>
<dbReference type="EMBL" id="BAAABW010000001">
    <property type="protein sequence ID" value="GAA0330657.1"/>
    <property type="molecule type" value="Genomic_DNA"/>
</dbReference>
<reference evidence="2 3" key="1">
    <citation type="journal article" date="2019" name="Int. J. Syst. Evol. Microbiol.">
        <title>The Global Catalogue of Microorganisms (GCM) 10K type strain sequencing project: providing services to taxonomists for standard genome sequencing and annotation.</title>
        <authorList>
            <consortium name="The Broad Institute Genomics Platform"/>
            <consortium name="The Broad Institute Genome Sequencing Center for Infectious Disease"/>
            <person name="Wu L."/>
            <person name="Ma J."/>
        </authorList>
    </citation>
    <scope>NUCLEOTIDE SEQUENCE [LARGE SCALE GENOMIC DNA]</scope>
    <source>
        <strain evidence="2 3">JCM 4565</strain>
    </source>
</reference>
<dbReference type="PANTHER" id="PTHR37981">
    <property type="entry name" value="LIPASE 2"/>
    <property type="match status" value="1"/>
</dbReference>
<organism evidence="2 3">
    <name type="scientific">Streptomyces blastmyceticus</name>
    <dbReference type="NCBI Taxonomy" id="68180"/>
    <lineage>
        <taxon>Bacteria</taxon>
        <taxon>Bacillati</taxon>
        <taxon>Actinomycetota</taxon>
        <taxon>Actinomycetes</taxon>
        <taxon>Kitasatosporales</taxon>
        <taxon>Streptomycetaceae</taxon>
        <taxon>Streptomyces</taxon>
    </lineage>
</organism>
<dbReference type="InterPro" id="IPR036514">
    <property type="entry name" value="SGNH_hydro_sf"/>
</dbReference>
<gene>
    <name evidence="2" type="ORF">GCM10010319_03300</name>
</gene>
<evidence type="ECO:0000259" key="1">
    <source>
        <dbReference type="Pfam" id="PF13472"/>
    </source>
</evidence>
<comment type="caution">
    <text evidence="2">The sequence shown here is derived from an EMBL/GenBank/DDBJ whole genome shotgun (WGS) entry which is preliminary data.</text>
</comment>
<dbReference type="Pfam" id="PF13472">
    <property type="entry name" value="Lipase_GDSL_2"/>
    <property type="match status" value="1"/>
</dbReference>
<dbReference type="Gene3D" id="3.40.50.1110">
    <property type="entry name" value="SGNH hydrolase"/>
    <property type="match status" value="1"/>
</dbReference>
<protein>
    <recommendedName>
        <fullName evidence="1">SGNH hydrolase-type esterase domain-containing protein</fullName>
    </recommendedName>
</protein>
<evidence type="ECO:0000313" key="3">
    <source>
        <dbReference type="Proteomes" id="UP001500063"/>
    </source>
</evidence>
<accession>A0ABN0WAD8</accession>